<evidence type="ECO:0000259" key="3">
    <source>
        <dbReference type="PROSITE" id="PS50228"/>
    </source>
</evidence>
<sequence length="358" mass="38424">MEYFQVLLFLKLVVVVKLVQIPREQWPRLGDEVTQDILDSVQAFDLLNEELHLGFFIRGVSGPPGASGPKGPMGSPGLTGSPGLPGWQGPPGKLGQRGLTGPRGPPGPPGPPGIKGDIGLGGLPGQVGFPGSPGNPTWQIQTEIFTPYYTVETNVTVICAGKRALLQCNPGKMVKVTQARWGDDTSVPCANSTYPGTVLLPRTTTIDSSQVTDQVRNRCSKQQKCEVEASGPFLGEGTVGIPSSAKYLRVWHECIPDASDILTSWRAKRDVRMQRRGFSAFKSSGTGSERPKSYEEGLGTSGSLEVQQSFLEGKSNKQIIANRNESVARKEKRNGGSQESANLARMLDKLLAPSSLNK</sequence>
<dbReference type="PANTHER" id="PTHR37456:SF6">
    <property type="entry name" value="COLLAGEN ALPHA-1(XXIII) CHAIN-LIKE ISOFORM X2"/>
    <property type="match status" value="1"/>
</dbReference>
<evidence type="ECO:0000256" key="2">
    <source>
        <dbReference type="SAM" id="SignalP"/>
    </source>
</evidence>
<dbReference type="Pfam" id="PF02140">
    <property type="entry name" value="SUEL_Lectin"/>
    <property type="match status" value="1"/>
</dbReference>
<name>A0ABN8S6Y3_9CNID</name>
<comment type="caution">
    <text evidence="4">The sequence shown here is derived from an EMBL/GenBank/DDBJ whole genome shotgun (WGS) entry which is preliminary data.</text>
</comment>
<keyword evidence="2" id="KW-0732">Signal</keyword>
<feature type="signal peptide" evidence="2">
    <location>
        <begin position="1"/>
        <end position="18"/>
    </location>
</feature>
<reference evidence="4 5" key="1">
    <citation type="submission" date="2022-05" db="EMBL/GenBank/DDBJ databases">
        <authorList>
            <consortium name="Genoscope - CEA"/>
            <person name="William W."/>
        </authorList>
    </citation>
    <scope>NUCLEOTIDE SEQUENCE [LARGE SCALE GENOMIC DNA]</scope>
</reference>
<dbReference type="Pfam" id="PF01391">
    <property type="entry name" value="Collagen"/>
    <property type="match status" value="1"/>
</dbReference>
<organism evidence="4 5">
    <name type="scientific">Porites evermanni</name>
    <dbReference type="NCBI Taxonomy" id="104178"/>
    <lineage>
        <taxon>Eukaryota</taxon>
        <taxon>Metazoa</taxon>
        <taxon>Cnidaria</taxon>
        <taxon>Anthozoa</taxon>
        <taxon>Hexacorallia</taxon>
        <taxon>Scleractinia</taxon>
        <taxon>Fungiina</taxon>
        <taxon>Poritidae</taxon>
        <taxon>Porites</taxon>
    </lineage>
</organism>
<dbReference type="InterPro" id="IPR043159">
    <property type="entry name" value="Lectin_gal-bd_sf"/>
</dbReference>
<keyword evidence="5" id="KW-1185">Reference proteome</keyword>
<gene>
    <name evidence="4" type="ORF">PEVE_00017706</name>
</gene>
<dbReference type="InterPro" id="IPR008160">
    <property type="entry name" value="Collagen"/>
</dbReference>
<proteinExistence type="predicted"/>
<feature type="region of interest" description="Disordered" evidence="1">
    <location>
        <begin position="64"/>
        <end position="117"/>
    </location>
</feature>
<feature type="region of interest" description="Disordered" evidence="1">
    <location>
        <begin position="281"/>
        <end position="301"/>
    </location>
</feature>
<dbReference type="EMBL" id="CALNXI010002421">
    <property type="protein sequence ID" value="CAH3187487.1"/>
    <property type="molecule type" value="Genomic_DNA"/>
</dbReference>
<dbReference type="Proteomes" id="UP001159427">
    <property type="component" value="Unassembled WGS sequence"/>
</dbReference>
<dbReference type="Gene3D" id="2.60.120.740">
    <property type="match status" value="1"/>
</dbReference>
<feature type="region of interest" description="Disordered" evidence="1">
    <location>
        <begin position="322"/>
        <end position="345"/>
    </location>
</feature>
<feature type="domain" description="SUEL-type lectin" evidence="3">
    <location>
        <begin position="158"/>
        <end position="255"/>
    </location>
</feature>
<dbReference type="InterPro" id="IPR050938">
    <property type="entry name" value="Collagen_Structural_Proteins"/>
</dbReference>
<evidence type="ECO:0000313" key="4">
    <source>
        <dbReference type="EMBL" id="CAH3187487.1"/>
    </source>
</evidence>
<dbReference type="PANTHER" id="PTHR37456">
    <property type="entry name" value="SI:CH211-266K2.1"/>
    <property type="match status" value="1"/>
</dbReference>
<dbReference type="InterPro" id="IPR000922">
    <property type="entry name" value="Lectin_gal-bd_dom"/>
</dbReference>
<feature type="compositionally biased region" description="Pro residues" evidence="1">
    <location>
        <begin position="103"/>
        <end position="112"/>
    </location>
</feature>
<evidence type="ECO:0000256" key="1">
    <source>
        <dbReference type="SAM" id="MobiDB-lite"/>
    </source>
</evidence>
<feature type="compositionally biased region" description="Low complexity" evidence="1">
    <location>
        <begin position="64"/>
        <end position="85"/>
    </location>
</feature>
<accession>A0ABN8S6Y3</accession>
<feature type="chain" id="PRO_5047514233" description="SUEL-type lectin domain-containing protein" evidence="2">
    <location>
        <begin position="19"/>
        <end position="358"/>
    </location>
</feature>
<dbReference type="PROSITE" id="PS50228">
    <property type="entry name" value="SUEL_LECTIN"/>
    <property type="match status" value="1"/>
</dbReference>
<evidence type="ECO:0000313" key="5">
    <source>
        <dbReference type="Proteomes" id="UP001159427"/>
    </source>
</evidence>
<protein>
    <recommendedName>
        <fullName evidence="3">SUEL-type lectin domain-containing protein</fullName>
    </recommendedName>
</protein>